<dbReference type="EMBL" id="QDEB01118550">
    <property type="protein sequence ID" value="RZB40476.1"/>
    <property type="molecule type" value="Genomic_DNA"/>
</dbReference>
<accession>A0A482VB64</accession>
<evidence type="ECO:0000259" key="3">
    <source>
        <dbReference type="Pfam" id="PF13359"/>
    </source>
</evidence>
<dbReference type="GO" id="GO:0046872">
    <property type="term" value="F:metal ion binding"/>
    <property type="evidence" value="ECO:0007669"/>
    <property type="project" value="UniProtKB-KW"/>
</dbReference>
<proteinExistence type="predicted"/>
<feature type="domain" description="DDE Tnp4" evidence="3">
    <location>
        <begin position="17"/>
        <end position="59"/>
    </location>
</feature>
<organism evidence="4 5">
    <name type="scientific">Asbolus verrucosus</name>
    <name type="common">Desert ironclad beetle</name>
    <dbReference type="NCBI Taxonomy" id="1661398"/>
    <lineage>
        <taxon>Eukaryota</taxon>
        <taxon>Metazoa</taxon>
        <taxon>Ecdysozoa</taxon>
        <taxon>Arthropoda</taxon>
        <taxon>Hexapoda</taxon>
        <taxon>Insecta</taxon>
        <taxon>Pterygota</taxon>
        <taxon>Neoptera</taxon>
        <taxon>Endopterygota</taxon>
        <taxon>Coleoptera</taxon>
        <taxon>Polyphaga</taxon>
        <taxon>Cucujiformia</taxon>
        <taxon>Tenebrionidae</taxon>
        <taxon>Pimeliinae</taxon>
        <taxon>Asbolus</taxon>
    </lineage>
</organism>
<comment type="caution">
    <text evidence="4">The sequence shown here is derived from an EMBL/GenBank/DDBJ whole genome shotgun (WGS) entry which is preliminary data.</text>
</comment>
<dbReference type="Pfam" id="PF13359">
    <property type="entry name" value="DDE_Tnp_4"/>
    <property type="match status" value="1"/>
</dbReference>
<sequence length="61" mass="6809">KSAFYLIEQFLNVIGAIECTPIRIQSPAGDNAEVFGNRKGYFSVNVQIVCNAHQRIRNIIA</sequence>
<evidence type="ECO:0000256" key="2">
    <source>
        <dbReference type="ARBA" id="ARBA00022723"/>
    </source>
</evidence>
<evidence type="ECO:0000313" key="5">
    <source>
        <dbReference type="Proteomes" id="UP000292052"/>
    </source>
</evidence>
<feature type="non-terminal residue" evidence="4">
    <location>
        <position position="1"/>
    </location>
</feature>
<dbReference type="STRING" id="1661398.A0A482VB64"/>
<dbReference type="AlphaFoldDB" id="A0A482VB64"/>
<gene>
    <name evidence="4" type="ORF">BDFB_015334</name>
</gene>
<keyword evidence="2" id="KW-0479">Metal-binding</keyword>
<protein>
    <submittedName>
        <fullName evidence="4">DDE Tnp 4 domain containing protein</fullName>
    </submittedName>
</protein>
<comment type="cofactor">
    <cofactor evidence="1">
        <name>a divalent metal cation</name>
        <dbReference type="ChEBI" id="CHEBI:60240"/>
    </cofactor>
</comment>
<evidence type="ECO:0000256" key="1">
    <source>
        <dbReference type="ARBA" id="ARBA00001968"/>
    </source>
</evidence>
<dbReference type="Proteomes" id="UP000292052">
    <property type="component" value="Unassembled WGS sequence"/>
</dbReference>
<dbReference type="InterPro" id="IPR027806">
    <property type="entry name" value="HARBI1_dom"/>
</dbReference>
<name>A0A482VB64_ASBVE</name>
<reference evidence="4 5" key="1">
    <citation type="submission" date="2017-03" db="EMBL/GenBank/DDBJ databases">
        <title>Genome of the blue death feigning beetle - Asbolus verrucosus.</title>
        <authorList>
            <person name="Rider S.D."/>
        </authorList>
    </citation>
    <scope>NUCLEOTIDE SEQUENCE [LARGE SCALE GENOMIC DNA]</scope>
    <source>
        <strain evidence="4">Butters</strain>
        <tissue evidence="4">Head and leg muscle</tissue>
    </source>
</reference>
<evidence type="ECO:0000313" key="4">
    <source>
        <dbReference type="EMBL" id="RZB40476.1"/>
    </source>
</evidence>
<feature type="non-terminal residue" evidence="4">
    <location>
        <position position="61"/>
    </location>
</feature>
<keyword evidence="5" id="KW-1185">Reference proteome</keyword>
<dbReference type="OrthoDB" id="6764841at2759"/>